<reference evidence="2 3" key="1">
    <citation type="journal article" date="2018" name="Nat. Genet.">
        <title>The Rosa genome provides new insights in the design of modern roses.</title>
        <authorList>
            <person name="Bendahmane M."/>
        </authorList>
    </citation>
    <scope>NUCLEOTIDE SEQUENCE [LARGE SCALE GENOMIC DNA]</scope>
    <source>
        <strain evidence="3">cv. Old Blush</strain>
    </source>
</reference>
<gene>
    <name evidence="2" type="ORF">RchiOBHm_Chr2g0088051</name>
</gene>
<sequence>MEKQWLQFDREKEQTKKRKIGDKELKKKGKKKSERLPHRIWKKKSIFFKLPYWKVLLVRHNLDVMHIEKNICDSILGTLLNLKRKSKDGLKSRKDLEAMQIRQDLHPKVYFHMYTREFM</sequence>
<dbReference type="PANTHER" id="PTHR10775">
    <property type="entry name" value="OS08G0208400 PROTEIN"/>
    <property type="match status" value="1"/>
</dbReference>
<dbReference type="EMBL" id="PDCK01000040">
    <property type="protein sequence ID" value="PRQ46344.1"/>
    <property type="molecule type" value="Genomic_DNA"/>
</dbReference>
<evidence type="ECO:0000256" key="1">
    <source>
        <dbReference type="SAM" id="MobiDB-lite"/>
    </source>
</evidence>
<dbReference type="Gramene" id="PRQ46344">
    <property type="protein sequence ID" value="PRQ46344"/>
    <property type="gene ID" value="RchiOBHm_Chr2g0088051"/>
</dbReference>
<feature type="compositionally biased region" description="Basic residues" evidence="1">
    <location>
        <begin position="15"/>
        <end position="34"/>
    </location>
</feature>
<evidence type="ECO:0000313" key="3">
    <source>
        <dbReference type="Proteomes" id="UP000238479"/>
    </source>
</evidence>
<evidence type="ECO:0000313" key="2">
    <source>
        <dbReference type="EMBL" id="PRQ46344.1"/>
    </source>
</evidence>
<feature type="compositionally biased region" description="Basic and acidic residues" evidence="1">
    <location>
        <begin position="1"/>
        <end position="14"/>
    </location>
</feature>
<organism evidence="2 3">
    <name type="scientific">Rosa chinensis</name>
    <name type="common">China rose</name>
    <dbReference type="NCBI Taxonomy" id="74649"/>
    <lineage>
        <taxon>Eukaryota</taxon>
        <taxon>Viridiplantae</taxon>
        <taxon>Streptophyta</taxon>
        <taxon>Embryophyta</taxon>
        <taxon>Tracheophyta</taxon>
        <taxon>Spermatophyta</taxon>
        <taxon>Magnoliopsida</taxon>
        <taxon>eudicotyledons</taxon>
        <taxon>Gunneridae</taxon>
        <taxon>Pentapetalae</taxon>
        <taxon>rosids</taxon>
        <taxon>fabids</taxon>
        <taxon>Rosales</taxon>
        <taxon>Rosaceae</taxon>
        <taxon>Rosoideae</taxon>
        <taxon>Rosoideae incertae sedis</taxon>
        <taxon>Rosa</taxon>
    </lineage>
</organism>
<keyword evidence="3" id="KW-1185">Reference proteome</keyword>
<comment type="caution">
    <text evidence="2">The sequence shown here is derived from an EMBL/GenBank/DDBJ whole genome shotgun (WGS) entry which is preliminary data.</text>
</comment>
<dbReference type="AlphaFoldDB" id="A0A2P6RIU9"/>
<protein>
    <submittedName>
        <fullName evidence="2">Uncharacterized protein</fullName>
    </submittedName>
</protein>
<name>A0A2P6RIU9_ROSCH</name>
<proteinExistence type="predicted"/>
<feature type="region of interest" description="Disordered" evidence="1">
    <location>
        <begin position="1"/>
        <end position="34"/>
    </location>
</feature>
<dbReference type="PANTHER" id="PTHR10775:SF182">
    <property type="entry name" value="TRANSPOSON, EN_SPM-LIKE, TRANSPOSASE-ASSOCIATED DOMAIN PROTEIN-RELATED"/>
    <property type="match status" value="1"/>
</dbReference>
<accession>A0A2P6RIU9</accession>
<dbReference type="Proteomes" id="UP000238479">
    <property type="component" value="Chromosome 2"/>
</dbReference>